<protein>
    <recommendedName>
        <fullName evidence="6">Hydrolase</fullName>
    </recommendedName>
</protein>
<dbReference type="GO" id="GO:0003796">
    <property type="term" value="F:lysozyme activity"/>
    <property type="evidence" value="ECO:0007669"/>
    <property type="project" value="InterPro"/>
</dbReference>
<comment type="similarity">
    <text evidence="1">Belongs to the glycosyl hydrolase 25 family.</text>
</comment>
<dbReference type="SMART" id="SM00641">
    <property type="entry name" value="Glyco_25"/>
    <property type="match status" value="1"/>
</dbReference>
<dbReference type="PROSITE" id="PS51904">
    <property type="entry name" value="GLYCOSYL_HYDROL_F25_2"/>
    <property type="match status" value="1"/>
</dbReference>
<dbReference type="InterPro" id="IPR017853">
    <property type="entry name" value="GH"/>
</dbReference>
<dbReference type="EMBL" id="JAAKZZ010000108">
    <property type="protein sequence ID" value="NGO69296.1"/>
    <property type="molecule type" value="Genomic_DNA"/>
</dbReference>
<dbReference type="AlphaFoldDB" id="A0A6G4WVI8"/>
<evidence type="ECO:0000256" key="2">
    <source>
        <dbReference type="ARBA" id="ARBA00022801"/>
    </source>
</evidence>
<evidence type="ECO:0000256" key="3">
    <source>
        <dbReference type="ARBA" id="ARBA00023295"/>
    </source>
</evidence>
<dbReference type="PANTHER" id="PTHR34135">
    <property type="entry name" value="LYSOZYME"/>
    <property type="match status" value="1"/>
</dbReference>
<dbReference type="GO" id="GO:0016998">
    <property type="term" value="P:cell wall macromolecule catabolic process"/>
    <property type="evidence" value="ECO:0007669"/>
    <property type="project" value="InterPro"/>
</dbReference>
<evidence type="ECO:0000256" key="1">
    <source>
        <dbReference type="ARBA" id="ARBA00010646"/>
    </source>
</evidence>
<keyword evidence="2" id="KW-0378">Hydrolase</keyword>
<dbReference type="GO" id="GO:0009253">
    <property type="term" value="P:peptidoglycan catabolic process"/>
    <property type="evidence" value="ECO:0007669"/>
    <property type="project" value="InterPro"/>
</dbReference>
<accession>A0A6G4WVI8</accession>
<keyword evidence="3" id="KW-0326">Glycosidase</keyword>
<dbReference type="Proteomes" id="UP000477722">
    <property type="component" value="Unassembled WGS sequence"/>
</dbReference>
<dbReference type="CDD" id="cd00599">
    <property type="entry name" value="GH25_muramidase"/>
    <property type="match status" value="1"/>
</dbReference>
<gene>
    <name evidence="4" type="ORF">G5C65_13200</name>
</gene>
<reference evidence="4 5" key="1">
    <citation type="submission" date="2020-02" db="EMBL/GenBank/DDBJ databases">
        <title>Whole-genome analyses of novel actinobacteria.</title>
        <authorList>
            <person name="Sahin N."/>
            <person name="Tatar D."/>
        </authorList>
    </citation>
    <scope>NUCLEOTIDE SEQUENCE [LARGE SCALE GENOMIC DNA]</scope>
    <source>
        <strain evidence="4 5">SB3404</strain>
    </source>
</reference>
<name>A0A6G4WVI8_9ACTN</name>
<evidence type="ECO:0000313" key="4">
    <source>
        <dbReference type="EMBL" id="NGO69296.1"/>
    </source>
</evidence>
<dbReference type="Gene3D" id="3.20.20.80">
    <property type="entry name" value="Glycosidases"/>
    <property type="match status" value="1"/>
</dbReference>
<sequence length="297" mass="32553">MIKGVDVASYQSRIYDTSGLDFAIIKITEGTSYTNPKWVAQRQTARDAGLVTGFYHFVRGGSMRAQADYFLSKINLVPGDFLVLDWEDPGVSNADKDAWIRYVQEQRPGHRVLLYCNVDFWLNRERTSFAGDGLWIAQYNGRPGRPSIHAPWLIHQYTSTPIDTNLAAFTSRAAMRAWATGTTQEDDMPTQKELYDGAWELDGHMAVPWGSDSNPTWKPKSVLVHIGQVARETRGRVKGLENAVAELAAQGAARDAVLERLAEGGGLDAAEVQAAAEAGAQAALDRLALALAADEEG</sequence>
<dbReference type="SUPFAM" id="SSF51445">
    <property type="entry name" value="(Trans)glycosidases"/>
    <property type="match status" value="1"/>
</dbReference>
<dbReference type="InterPro" id="IPR018077">
    <property type="entry name" value="Glyco_hydro_fam25_subgr"/>
</dbReference>
<evidence type="ECO:0000313" key="5">
    <source>
        <dbReference type="Proteomes" id="UP000477722"/>
    </source>
</evidence>
<comment type="caution">
    <text evidence="4">The sequence shown here is derived from an EMBL/GenBank/DDBJ whole genome shotgun (WGS) entry which is preliminary data.</text>
</comment>
<dbReference type="PANTHER" id="PTHR34135:SF2">
    <property type="entry name" value="LYSOZYME"/>
    <property type="match status" value="1"/>
</dbReference>
<dbReference type="GO" id="GO:0016052">
    <property type="term" value="P:carbohydrate catabolic process"/>
    <property type="evidence" value="ECO:0007669"/>
    <property type="project" value="TreeGrafter"/>
</dbReference>
<keyword evidence="5" id="KW-1185">Reference proteome</keyword>
<proteinExistence type="inferred from homology"/>
<evidence type="ECO:0008006" key="6">
    <source>
        <dbReference type="Google" id="ProtNLM"/>
    </source>
</evidence>
<dbReference type="InterPro" id="IPR002053">
    <property type="entry name" value="Glyco_hydro_25"/>
</dbReference>
<dbReference type="Pfam" id="PF01183">
    <property type="entry name" value="Glyco_hydro_25"/>
    <property type="match status" value="1"/>
</dbReference>
<organism evidence="4 5">
    <name type="scientific">Streptomyces boncukensis</name>
    <dbReference type="NCBI Taxonomy" id="2711219"/>
    <lineage>
        <taxon>Bacteria</taxon>
        <taxon>Bacillati</taxon>
        <taxon>Actinomycetota</taxon>
        <taxon>Actinomycetes</taxon>
        <taxon>Kitasatosporales</taxon>
        <taxon>Streptomycetaceae</taxon>
        <taxon>Streptomyces</taxon>
    </lineage>
</organism>